<dbReference type="InterPro" id="IPR013103">
    <property type="entry name" value="RVT_2"/>
</dbReference>
<evidence type="ECO:0000259" key="2">
    <source>
        <dbReference type="Pfam" id="PF07727"/>
    </source>
</evidence>
<dbReference type="InterPro" id="IPR036875">
    <property type="entry name" value="Znf_CCHC_sf"/>
</dbReference>
<dbReference type="PANTHER" id="PTHR35317">
    <property type="entry name" value="OS04G0629600 PROTEIN"/>
    <property type="match status" value="1"/>
</dbReference>
<reference evidence="3" key="1">
    <citation type="journal article" date="2019" name="Sci. Rep.">
        <title>Draft genome of Tanacetum cinerariifolium, the natural source of mosquito coil.</title>
        <authorList>
            <person name="Yamashiro T."/>
            <person name="Shiraishi A."/>
            <person name="Satake H."/>
            <person name="Nakayama K."/>
        </authorList>
    </citation>
    <scope>NUCLEOTIDE SEQUENCE</scope>
</reference>
<evidence type="ECO:0000256" key="1">
    <source>
        <dbReference type="SAM" id="MobiDB-lite"/>
    </source>
</evidence>
<name>A0A6L2P673_TANCI</name>
<organism evidence="3">
    <name type="scientific">Tanacetum cinerariifolium</name>
    <name type="common">Dalmatian daisy</name>
    <name type="synonym">Chrysanthemum cinerariifolium</name>
    <dbReference type="NCBI Taxonomy" id="118510"/>
    <lineage>
        <taxon>Eukaryota</taxon>
        <taxon>Viridiplantae</taxon>
        <taxon>Streptophyta</taxon>
        <taxon>Embryophyta</taxon>
        <taxon>Tracheophyta</taxon>
        <taxon>Spermatophyta</taxon>
        <taxon>Magnoliopsida</taxon>
        <taxon>eudicotyledons</taxon>
        <taxon>Gunneridae</taxon>
        <taxon>Pentapetalae</taxon>
        <taxon>asterids</taxon>
        <taxon>campanulids</taxon>
        <taxon>Asterales</taxon>
        <taxon>Asteraceae</taxon>
        <taxon>Asteroideae</taxon>
        <taxon>Anthemideae</taxon>
        <taxon>Anthemidinae</taxon>
        <taxon>Tanacetum</taxon>
    </lineage>
</organism>
<accession>A0A6L2P673</accession>
<evidence type="ECO:0000313" key="3">
    <source>
        <dbReference type="EMBL" id="GEU93856.1"/>
    </source>
</evidence>
<dbReference type="SUPFAM" id="SSF57756">
    <property type="entry name" value="Retrovirus zinc finger-like domains"/>
    <property type="match status" value="1"/>
</dbReference>
<dbReference type="PANTHER" id="PTHR35317:SF38">
    <property type="entry name" value="RNA-DIRECTED DNA POLYMERASE"/>
    <property type="match status" value="1"/>
</dbReference>
<protein>
    <submittedName>
        <fullName evidence="3">Zinc finger, CCHC-type</fullName>
    </submittedName>
</protein>
<dbReference type="Pfam" id="PF07727">
    <property type="entry name" value="RVT_2"/>
    <property type="match status" value="1"/>
</dbReference>
<dbReference type="GO" id="GO:0008270">
    <property type="term" value="F:zinc ion binding"/>
    <property type="evidence" value="ECO:0007669"/>
    <property type="project" value="InterPro"/>
</dbReference>
<gene>
    <name evidence="3" type="ORF">Tci_065834</name>
</gene>
<comment type="caution">
    <text evidence="3">The sequence shown here is derived from an EMBL/GenBank/DDBJ whole genome shotgun (WGS) entry which is preliminary data.</text>
</comment>
<dbReference type="AlphaFoldDB" id="A0A6L2P673"/>
<dbReference type="SUPFAM" id="SSF56672">
    <property type="entry name" value="DNA/RNA polymerases"/>
    <property type="match status" value="1"/>
</dbReference>
<proteinExistence type="predicted"/>
<dbReference type="EMBL" id="BKCJ010010942">
    <property type="protein sequence ID" value="GEU93856.1"/>
    <property type="molecule type" value="Genomic_DNA"/>
</dbReference>
<dbReference type="InterPro" id="IPR043502">
    <property type="entry name" value="DNA/RNA_pol_sf"/>
</dbReference>
<feature type="compositionally biased region" description="Basic residues" evidence="1">
    <location>
        <begin position="203"/>
        <end position="212"/>
    </location>
</feature>
<dbReference type="PROSITE" id="PS50890">
    <property type="entry name" value="PUA"/>
    <property type="match status" value="1"/>
</dbReference>
<feature type="domain" description="Reverse transcriptase Ty1/copia-type" evidence="2">
    <location>
        <begin position="358"/>
        <end position="518"/>
    </location>
</feature>
<sequence length="626" mass="72098">MLKPSNYSIWAIRMQIILEANDLWEMIEPLEITQADNKKDKIAIAFLYQALPKEQLLQITKHKIAKAIWEALKTRHIGEERVQQARLQTLKSDFEMLQIKEDEKIDTFTEKLTTLVNKVASLGHTIEDQTLVRKLLNAVPDMYLQIVASIEQYSDLSEITMKEAIGRLMTYEERIKYKKGKQVDNQEKLMFIRHESKEKYFRGHGRGKHRFSQGKSYEKFKEERKDGESSYRNFNRKNFKKSSYNTIKLQCYQCKKIWHLAPNCPQRTKANEQSNLVEDYLEPTLLMAILEDSDEGNKVKKLKNKSVLIKALEDITPYEAIKQRKPNLEKLRVFGCIAYAKVPSQRLTKLDDRSSRMTKKDANGNIIKNKARLVAKGYIQEHGKDFEEVFAPVARMETIRLLLAIAANNKQEVHHLDVKSAFLHEELKEEVYVTQPKGFMKREDNGKVYRLIKALYGLRQAPRVWNIKLDNTLKSLDLKKCAPEQATYTKTSRDSTLLIGVYVDDLIITAMKVNTVDDGWDEVIVPKPTDEVLGRMSSNDSMSLPASILPLTSPSTSAPVLCQMVQQELPSQATSSWSGSKIITLMQEVDDIIKKCIEVLPVWTGSKKLFPHEMGITLFRSAWNCC</sequence>
<dbReference type="GO" id="GO:0003676">
    <property type="term" value="F:nucleic acid binding"/>
    <property type="evidence" value="ECO:0007669"/>
    <property type="project" value="InterPro"/>
</dbReference>
<dbReference type="Pfam" id="PF14223">
    <property type="entry name" value="Retrotran_gag_2"/>
    <property type="match status" value="1"/>
</dbReference>
<feature type="region of interest" description="Disordered" evidence="1">
    <location>
        <begin position="203"/>
        <end position="224"/>
    </location>
</feature>